<gene>
    <name evidence="2" type="ORF">LACBIDRAFT_298464</name>
</gene>
<dbReference type="GO" id="GO:0070059">
    <property type="term" value="P:intrinsic apoptotic signaling pathway in response to endoplasmic reticulum stress"/>
    <property type="evidence" value="ECO:0007669"/>
    <property type="project" value="TreeGrafter"/>
</dbReference>
<dbReference type="STRING" id="486041.B0DCX2"/>
<reference evidence="2 3" key="1">
    <citation type="journal article" date="2008" name="Nature">
        <title>The genome of Laccaria bicolor provides insights into mycorrhizal symbiosis.</title>
        <authorList>
            <person name="Martin F."/>
            <person name="Aerts A."/>
            <person name="Ahren D."/>
            <person name="Brun A."/>
            <person name="Danchin E.G.J."/>
            <person name="Duchaussoy F."/>
            <person name="Gibon J."/>
            <person name="Kohler A."/>
            <person name="Lindquist E."/>
            <person name="Pereda V."/>
            <person name="Salamov A."/>
            <person name="Shapiro H.J."/>
            <person name="Wuyts J."/>
            <person name="Blaudez D."/>
            <person name="Buee M."/>
            <person name="Brokstein P."/>
            <person name="Canbaeck B."/>
            <person name="Cohen D."/>
            <person name="Courty P.E."/>
            <person name="Coutinho P.M."/>
            <person name="Delaruelle C."/>
            <person name="Detter J.C."/>
            <person name="Deveau A."/>
            <person name="DiFazio S."/>
            <person name="Duplessis S."/>
            <person name="Fraissinet-Tachet L."/>
            <person name="Lucic E."/>
            <person name="Frey-Klett P."/>
            <person name="Fourrey C."/>
            <person name="Feussner I."/>
            <person name="Gay G."/>
            <person name="Grimwood J."/>
            <person name="Hoegger P.J."/>
            <person name="Jain P."/>
            <person name="Kilaru S."/>
            <person name="Labbe J."/>
            <person name="Lin Y.C."/>
            <person name="Legue V."/>
            <person name="Le Tacon F."/>
            <person name="Marmeisse R."/>
            <person name="Melayah D."/>
            <person name="Montanini B."/>
            <person name="Muratet M."/>
            <person name="Nehls U."/>
            <person name="Niculita-Hirzel H."/>
            <person name="Oudot-Le Secq M.P."/>
            <person name="Peter M."/>
            <person name="Quesneville H."/>
            <person name="Rajashekar B."/>
            <person name="Reich M."/>
            <person name="Rouhier N."/>
            <person name="Schmutz J."/>
            <person name="Yin T."/>
            <person name="Chalot M."/>
            <person name="Henrissat B."/>
            <person name="Kuees U."/>
            <person name="Lucas S."/>
            <person name="Van de Peer Y."/>
            <person name="Podila G.K."/>
            <person name="Polle A."/>
            <person name="Pukkila P.J."/>
            <person name="Richardson P.M."/>
            <person name="Rouze P."/>
            <person name="Sanders I.R."/>
            <person name="Stajich J.E."/>
            <person name="Tunlid A."/>
            <person name="Tuskan G."/>
            <person name="Grigoriev I.V."/>
        </authorList>
    </citation>
    <scope>NUCLEOTIDE SEQUENCE [LARGE SCALE GENOMIC DNA]</scope>
    <source>
        <strain evidence="3">S238N-H82 / ATCC MYA-4686</strain>
    </source>
</reference>
<feature type="domain" description="Protein kinase" evidence="1">
    <location>
        <begin position="49"/>
        <end position="260"/>
    </location>
</feature>
<evidence type="ECO:0000313" key="3">
    <source>
        <dbReference type="Proteomes" id="UP000001194"/>
    </source>
</evidence>
<dbReference type="PROSITE" id="PS50011">
    <property type="entry name" value="PROTEIN_KINASE_DOM"/>
    <property type="match status" value="1"/>
</dbReference>
<dbReference type="GO" id="GO:0004521">
    <property type="term" value="F:RNA endonuclease activity"/>
    <property type="evidence" value="ECO:0007669"/>
    <property type="project" value="InterPro"/>
</dbReference>
<dbReference type="InterPro" id="IPR000719">
    <property type="entry name" value="Prot_kinase_dom"/>
</dbReference>
<proteinExistence type="predicted"/>
<keyword evidence="3" id="KW-1185">Reference proteome</keyword>
<protein>
    <submittedName>
        <fullName evidence="2">Predicted protein</fullName>
    </submittedName>
</protein>
<dbReference type="OrthoDB" id="4062651at2759"/>
<sequence>MTPTISPEKSRHLLARYEIWNDRFLYLAVAWREDSQIYTAHHTCRMASFDSNPTALNELEGTVIQHDLVYAAWREDITEVTMPLPRNTFVKTPEYLSELSKPDLINAEINILELLSKTPHPNVCKYYGCIRDGAYVMGICLQKLEFTLAELVEGRDDKLPTLDEARIVSDVKAGLDFLHSLGLVHDDINPSNIMLDDGGRAVIIDFDSCVPLGSQSRGGTPGWSTFPKIAEIQNDEHGLDLVAKFVRGEYDGQDFEAFDK</sequence>
<dbReference type="HOGENOM" id="CLU_062257_1_0_1"/>
<dbReference type="InParanoid" id="B0DCX2"/>
<accession>B0DCX2</accession>
<dbReference type="GO" id="GO:0051082">
    <property type="term" value="F:unfolded protein binding"/>
    <property type="evidence" value="ECO:0007669"/>
    <property type="project" value="TreeGrafter"/>
</dbReference>
<dbReference type="AlphaFoldDB" id="B0DCX2"/>
<dbReference type="RefSeq" id="XP_001881904.1">
    <property type="nucleotide sequence ID" value="XM_001881869.1"/>
</dbReference>
<dbReference type="SMART" id="SM00220">
    <property type="entry name" value="S_TKc"/>
    <property type="match status" value="1"/>
</dbReference>
<evidence type="ECO:0000313" key="2">
    <source>
        <dbReference type="EMBL" id="EDR07512.1"/>
    </source>
</evidence>
<dbReference type="Gene3D" id="1.10.510.10">
    <property type="entry name" value="Transferase(Phosphotransferase) domain 1"/>
    <property type="match status" value="1"/>
</dbReference>
<dbReference type="Proteomes" id="UP000001194">
    <property type="component" value="Unassembled WGS sequence"/>
</dbReference>
<dbReference type="GO" id="GO:0004674">
    <property type="term" value="F:protein serine/threonine kinase activity"/>
    <property type="evidence" value="ECO:0007669"/>
    <property type="project" value="InterPro"/>
</dbReference>
<dbReference type="GO" id="GO:0036498">
    <property type="term" value="P:IRE1-mediated unfolded protein response"/>
    <property type="evidence" value="ECO:0007669"/>
    <property type="project" value="TreeGrafter"/>
</dbReference>
<evidence type="ECO:0000259" key="1">
    <source>
        <dbReference type="PROSITE" id="PS50011"/>
    </source>
</evidence>
<dbReference type="SUPFAM" id="SSF56112">
    <property type="entry name" value="Protein kinase-like (PK-like)"/>
    <property type="match status" value="1"/>
</dbReference>
<dbReference type="PANTHER" id="PTHR13954">
    <property type="entry name" value="IRE1-RELATED"/>
    <property type="match status" value="1"/>
</dbReference>
<name>B0DCX2_LACBS</name>
<dbReference type="GeneID" id="6077600"/>
<dbReference type="EMBL" id="DS547104">
    <property type="protein sequence ID" value="EDR07512.1"/>
    <property type="molecule type" value="Genomic_DNA"/>
</dbReference>
<dbReference type="GO" id="GO:0005524">
    <property type="term" value="F:ATP binding"/>
    <property type="evidence" value="ECO:0007669"/>
    <property type="project" value="InterPro"/>
</dbReference>
<dbReference type="Pfam" id="PF00069">
    <property type="entry name" value="Pkinase"/>
    <property type="match status" value="1"/>
</dbReference>
<organism evidence="3">
    <name type="scientific">Laccaria bicolor (strain S238N-H82 / ATCC MYA-4686)</name>
    <name type="common">Bicoloured deceiver</name>
    <name type="synonym">Laccaria laccata var. bicolor</name>
    <dbReference type="NCBI Taxonomy" id="486041"/>
    <lineage>
        <taxon>Eukaryota</taxon>
        <taxon>Fungi</taxon>
        <taxon>Dikarya</taxon>
        <taxon>Basidiomycota</taxon>
        <taxon>Agaricomycotina</taxon>
        <taxon>Agaricomycetes</taxon>
        <taxon>Agaricomycetidae</taxon>
        <taxon>Agaricales</taxon>
        <taxon>Agaricineae</taxon>
        <taxon>Hydnangiaceae</taxon>
        <taxon>Laccaria</taxon>
    </lineage>
</organism>
<dbReference type="InterPro" id="IPR011009">
    <property type="entry name" value="Kinase-like_dom_sf"/>
</dbReference>
<dbReference type="InterPro" id="IPR045133">
    <property type="entry name" value="IRE1/2-like"/>
</dbReference>
<dbReference type="GO" id="GO:1990604">
    <property type="term" value="C:IRE1-TRAF2-ASK1 complex"/>
    <property type="evidence" value="ECO:0007669"/>
    <property type="project" value="TreeGrafter"/>
</dbReference>
<dbReference type="PANTHER" id="PTHR13954:SF6">
    <property type="entry name" value="NON-SPECIFIC SERINE_THREONINE PROTEIN KINASE"/>
    <property type="match status" value="1"/>
</dbReference>
<dbReference type="KEGG" id="lbc:LACBIDRAFT_298464"/>